<dbReference type="Gene3D" id="3.50.50.60">
    <property type="entry name" value="FAD/NAD(P)-binding domain"/>
    <property type="match status" value="1"/>
</dbReference>
<dbReference type="SUPFAM" id="SSF51905">
    <property type="entry name" value="FAD/NAD(P)-binding domain"/>
    <property type="match status" value="1"/>
</dbReference>
<accession>A0A937A1W5</accession>
<dbReference type="InterPro" id="IPR036188">
    <property type="entry name" value="FAD/NAD-bd_sf"/>
</dbReference>
<dbReference type="InterPro" id="IPR050464">
    <property type="entry name" value="Zeta_carotene_desat/Oxidored"/>
</dbReference>
<dbReference type="EMBL" id="JAERQJ010000002">
    <property type="protein sequence ID" value="MBL0682894.1"/>
    <property type="molecule type" value="Genomic_DNA"/>
</dbReference>
<proteinExistence type="predicted"/>
<dbReference type="GO" id="GO:0016491">
    <property type="term" value="F:oxidoreductase activity"/>
    <property type="evidence" value="ECO:0007669"/>
    <property type="project" value="TreeGrafter"/>
</dbReference>
<dbReference type="PANTHER" id="PTHR42923">
    <property type="entry name" value="PROTOPORPHYRINOGEN OXIDASE"/>
    <property type="match status" value="1"/>
</dbReference>
<dbReference type="Proteomes" id="UP000651057">
    <property type="component" value="Unassembled WGS sequence"/>
</dbReference>
<protein>
    <submittedName>
        <fullName evidence="1">NAD(P)-binding protein</fullName>
    </submittedName>
</protein>
<keyword evidence="2" id="KW-1185">Reference proteome</keyword>
<organism evidence="1 2">
    <name type="scientific">Aquimarina mytili</name>
    <dbReference type="NCBI Taxonomy" id="874423"/>
    <lineage>
        <taxon>Bacteria</taxon>
        <taxon>Pseudomonadati</taxon>
        <taxon>Bacteroidota</taxon>
        <taxon>Flavobacteriia</taxon>
        <taxon>Flavobacteriales</taxon>
        <taxon>Flavobacteriaceae</taxon>
        <taxon>Aquimarina</taxon>
    </lineage>
</organism>
<reference evidence="1" key="1">
    <citation type="submission" date="2021-01" db="EMBL/GenBank/DDBJ databases">
        <authorList>
            <person name="Zhong Y.L."/>
        </authorList>
    </citation>
    <scope>NUCLEOTIDE SEQUENCE</scope>
    <source>
        <strain evidence="1">KCTC 23302</strain>
    </source>
</reference>
<evidence type="ECO:0000313" key="1">
    <source>
        <dbReference type="EMBL" id="MBL0682894.1"/>
    </source>
</evidence>
<dbReference type="AlphaFoldDB" id="A0A937A1W5"/>
<name>A0A937A1W5_9FLAO</name>
<dbReference type="RefSeq" id="WP_201917389.1">
    <property type="nucleotide sequence ID" value="NZ_BAABAX010000023.1"/>
</dbReference>
<dbReference type="Pfam" id="PF13450">
    <property type="entry name" value="NAD_binding_8"/>
    <property type="match status" value="1"/>
</dbReference>
<dbReference type="PANTHER" id="PTHR42923:SF46">
    <property type="entry name" value="AMINE OXIDASE"/>
    <property type="match status" value="1"/>
</dbReference>
<evidence type="ECO:0000313" key="2">
    <source>
        <dbReference type="Proteomes" id="UP000651057"/>
    </source>
</evidence>
<sequence length="745" mass="85207">MENTQKNKKKIAILGSGMSALTAAYELSSYKDWQDHYDITIYQMGWRLGGKTATGRGPNERIQEHGIHIAQGWYENAFRLIQDSYKECEKHNLMPDSPFKSWEDAFDREDTTLLTHFDPNTNQWIKKNIIFPSNEYIPGQGGPLPFSAIVHKAIGLVAEILFGIDPNKDSLMNMATESAKEIKPPEHHPLWTNFKSKFETFIKDKVFKHEGEKLLKYVAELIHNLTNGDHDHAKRKAHHSIIKELLDLLSKWVAKLIDSITEHNEYFYWLAVFVEFGLVNMKGTFADVYNPETHELDYEQINDLDYRAWLKKHGASERLLSSAMVRFLYTGTFHNLTGSDGQGSLAAGVGLHFLTNSAGYKGSFVWKFKAGTADTMITPIYLVLKNRGVNFKFFHKVEQVHYSDSGAIEKVSMAEQVTLKNGNYTPTYKLKGLDVWPGEPLYDQIDDQQAIALKDGQYDLEEAWCGWKNVGQISLEKGKDFDYVILGIPIDVLGGDEGICKEIIDNNQAWNNMYNHVKSIPTMSMQLWIKPTLKELGMNLPDWGFPEGSLPNLVTYADPQYSFIDMSQVLPYEDWKENKPGVLIYYTGSFLDPEIIPPFSDHNYPHEQLERIMRVSEQWLRDKMGWFFKNATTLEYPEGMRLDVIYDFSKAAKTDYGRLKTQFFRANVNPTDRYTLSLPDTNKYRLKANESGFDNLILTGDWIDFGVNVGYYEGAIVSGLQAGQVLRDILGLPSETEIFSGVQFK</sequence>
<comment type="caution">
    <text evidence="1">The sequence shown here is derived from an EMBL/GenBank/DDBJ whole genome shotgun (WGS) entry which is preliminary data.</text>
</comment>
<gene>
    <name evidence="1" type="ORF">JJQ60_05145</name>
</gene>